<evidence type="ECO:0000313" key="2">
    <source>
        <dbReference type="Proteomes" id="UP001054945"/>
    </source>
</evidence>
<name>A0AAV4RD05_CAEEX</name>
<dbReference type="EMBL" id="BPLR01007587">
    <property type="protein sequence ID" value="GIY18206.1"/>
    <property type="molecule type" value="Genomic_DNA"/>
</dbReference>
<gene>
    <name evidence="1" type="ORF">CEXT_282391</name>
</gene>
<comment type="caution">
    <text evidence="1">The sequence shown here is derived from an EMBL/GenBank/DDBJ whole genome shotgun (WGS) entry which is preliminary data.</text>
</comment>
<organism evidence="1 2">
    <name type="scientific">Caerostris extrusa</name>
    <name type="common">Bark spider</name>
    <name type="synonym">Caerostris bankana</name>
    <dbReference type="NCBI Taxonomy" id="172846"/>
    <lineage>
        <taxon>Eukaryota</taxon>
        <taxon>Metazoa</taxon>
        <taxon>Ecdysozoa</taxon>
        <taxon>Arthropoda</taxon>
        <taxon>Chelicerata</taxon>
        <taxon>Arachnida</taxon>
        <taxon>Araneae</taxon>
        <taxon>Araneomorphae</taxon>
        <taxon>Entelegynae</taxon>
        <taxon>Araneoidea</taxon>
        <taxon>Araneidae</taxon>
        <taxon>Caerostris</taxon>
    </lineage>
</organism>
<protein>
    <submittedName>
        <fullName evidence="1">Uncharacterized protein</fullName>
    </submittedName>
</protein>
<accession>A0AAV4RD05</accession>
<evidence type="ECO:0000313" key="1">
    <source>
        <dbReference type="EMBL" id="GIY18206.1"/>
    </source>
</evidence>
<proteinExistence type="predicted"/>
<dbReference type="AlphaFoldDB" id="A0AAV4RD05"/>
<reference evidence="1 2" key="1">
    <citation type="submission" date="2021-06" db="EMBL/GenBank/DDBJ databases">
        <title>Caerostris extrusa draft genome.</title>
        <authorList>
            <person name="Kono N."/>
            <person name="Arakawa K."/>
        </authorList>
    </citation>
    <scope>NUCLEOTIDE SEQUENCE [LARGE SCALE GENOMIC DNA]</scope>
</reference>
<sequence length="117" mass="13578">MLIFSQEVEPEAHPSQITSALSFRPVPFEFVLASQTFQRPSASVYGENKKVKRVGYIETGFFALKTIDDQVFPARYRERTLRSNFPEPLGIDFFFSGVERVRVYIYVSFEKLNVLEK</sequence>
<dbReference type="Proteomes" id="UP001054945">
    <property type="component" value="Unassembled WGS sequence"/>
</dbReference>
<keyword evidence="2" id="KW-1185">Reference proteome</keyword>